<dbReference type="AlphaFoldDB" id="X1T027"/>
<keyword evidence="1" id="KW-0413">Isomerase</keyword>
<feature type="non-terminal residue" evidence="3">
    <location>
        <position position="237"/>
    </location>
</feature>
<dbReference type="SUPFAM" id="SSF53743">
    <property type="entry name" value="FucI/AraA N-terminal and middle domains"/>
    <property type="match status" value="1"/>
</dbReference>
<evidence type="ECO:0008006" key="4">
    <source>
        <dbReference type="Google" id="ProtNLM"/>
    </source>
</evidence>
<accession>X1T027</accession>
<reference evidence="3" key="1">
    <citation type="journal article" date="2014" name="Front. Microbiol.">
        <title>High frequency of phylogenetically diverse reductive dehalogenase-homologous genes in deep subseafloor sedimentary metagenomes.</title>
        <authorList>
            <person name="Kawai M."/>
            <person name="Futagami T."/>
            <person name="Toyoda A."/>
            <person name="Takaki Y."/>
            <person name="Nishi S."/>
            <person name="Hori S."/>
            <person name="Arai W."/>
            <person name="Tsubouchi T."/>
            <person name="Morono Y."/>
            <person name="Uchiyama I."/>
            <person name="Ito T."/>
            <person name="Fujiyama A."/>
            <person name="Inagaki F."/>
            <person name="Takami H."/>
        </authorList>
    </citation>
    <scope>NUCLEOTIDE SEQUENCE</scope>
    <source>
        <strain evidence="3">Expedition CK06-06</strain>
    </source>
</reference>
<evidence type="ECO:0000313" key="3">
    <source>
        <dbReference type="EMBL" id="GAI98528.1"/>
    </source>
</evidence>
<dbReference type="GO" id="GO:0005737">
    <property type="term" value="C:cytoplasm"/>
    <property type="evidence" value="ECO:0007669"/>
    <property type="project" value="InterPro"/>
</dbReference>
<keyword evidence="2" id="KW-0119">Carbohydrate metabolism</keyword>
<gene>
    <name evidence="3" type="ORF">S12H4_37340</name>
</gene>
<name>X1T027_9ZZZZ</name>
<dbReference type="GO" id="GO:0016861">
    <property type="term" value="F:intramolecular oxidoreductase activity, interconverting aldoses and ketoses"/>
    <property type="evidence" value="ECO:0007669"/>
    <property type="project" value="InterPro"/>
</dbReference>
<dbReference type="GO" id="GO:0005996">
    <property type="term" value="P:monosaccharide metabolic process"/>
    <property type="evidence" value="ECO:0007669"/>
    <property type="project" value="InterPro"/>
</dbReference>
<dbReference type="EMBL" id="BARW01022357">
    <property type="protein sequence ID" value="GAI98528.1"/>
    <property type="molecule type" value="Genomic_DNA"/>
</dbReference>
<sequence>MNYIMNHKVKAAFVGFGEVNTPKEIIERKCTDAKKELEKIGIELVVNVIVSDDSEENEVERTIKKLSTENFDFLILCIAGWIPSHTIICIASEFSYKPMLLWGLSGYYKNDILMTTGDQAGTSAIRKIMKDMDYNFKYVYNCPGSLPSMDKINNFAKAAKAVNLLNHSKIGMMGFRDMNLYGTLYDGVSLRKKIGPEVENFEMLEIVQKIAKLGRREVLEIVDEIKKEWIFEKHISD</sequence>
<dbReference type="InterPro" id="IPR009015">
    <property type="entry name" value="Fucose_isomerase_N/cen_sf"/>
</dbReference>
<comment type="caution">
    <text evidence="3">The sequence shown here is derived from an EMBL/GenBank/DDBJ whole genome shotgun (WGS) entry which is preliminary data.</text>
</comment>
<evidence type="ECO:0000256" key="1">
    <source>
        <dbReference type="ARBA" id="ARBA00023235"/>
    </source>
</evidence>
<evidence type="ECO:0000256" key="2">
    <source>
        <dbReference type="ARBA" id="ARBA00023277"/>
    </source>
</evidence>
<protein>
    <recommendedName>
        <fullName evidence="4">L-fucose isomerase N-terminal-1 domain-containing protein</fullName>
    </recommendedName>
</protein>
<organism evidence="3">
    <name type="scientific">marine sediment metagenome</name>
    <dbReference type="NCBI Taxonomy" id="412755"/>
    <lineage>
        <taxon>unclassified sequences</taxon>
        <taxon>metagenomes</taxon>
        <taxon>ecological metagenomes</taxon>
    </lineage>
</organism>
<proteinExistence type="predicted"/>